<accession>A0A2T1BZ67</accession>
<reference evidence="2 3" key="1">
    <citation type="submission" date="2018-02" db="EMBL/GenBank/DDBJ databases">
        <authorList>
            <person name="Cohen D.B."/>
            <person name="Kent A.D."/>
        </authorList>
    </citation>
    <scope>NUCLEOTIDE SEQUENCE [LARGE SCALE GENOMIC DNA]</scope>
    <source>
        <strain evidence="2 3">CCAP 1448/3</strain>
    </source>
</reference>
<comment type="caution">
    <text evidence="2">The sequence shown here is derived from an EMBL/GenBank/DDBJ whole genome shotgun (WGS) entry which is preliminary data.</text>
</comment>
<keyword evidence="1" id="KW-0472">Membrane</keyword>
<dbReference type="RefSeq" id="WP_106290489.1">
    <property type="nucleotide sequence ID" value="NZ_CAWNTC010000156.1"/>
</dbReference>
<evidence type="ECO:0000256" key="1">
    <source>
        <dbReference type="SAM" id="Phobius"/>
    </source>
</evidence>
<sequence length="89" mass="9917">MKKIDLKTELTLAEILDSALSVTRDWRRFKPAITIFFGLCFNLILASTVYGATTGAIEKGTAYAIAFLILLTLALSIYLFAVILQPERF</sequence>
<keyword evidence="3" id="KW-1185">Reference proteome</keyword>
<dbReference type="InterPro" id="IPR011726">
    <property type="entry name" value="KdpF"/>
</dbReference>
<dbReference type="GO" id="GO:0008556">
    <property type="term" value="F:P-type potassium transmembrane transporter activity"/>
    <property type="evidence" value="ECO:0007669"/>
    <property type="project" value="InterPro"/>
</dbReference>
<protein>
    <submittedName>
        <fullName evidence="2">K(+)-transporting ATPase subunit F</fullName>
    </submittedName>
</protein>
<feature type="transmembrane region" description="Helical" evidence="1">
    <location>
        <begin position="32"/>
        <end position="50"/>
    </location>
</feature>
<dbReference type="GO" id="GO:0005886">
    <property type="term" value="C:plasma membrane"/>
    <property type="evidence" value="ECO:0007669"/>
    <property type="project" value="InterPro"/>
</dbReference>
<organism evidence="2 3">
    <name type="scientific">Merismopedia glauca CCAP 1448/3</name>
    <dbReference type="NCBI Taxonomy" id="1296344"/>
    <lineage>
        <taxon>Bacteria</taxon>
        <taxon>Bacillati</taxon>
        <taxon>Cyanobacteriota</taxon>
        <taxon>Cyanophyceae</taxon>
        <taxon>Synechococcales</taxon>
        <taxon>Merismopediaceae</taxon>
        <taxon>Merismopedia</taxon>
    </lineage>
</organism>
<gene>
    <name evidence="2" type="ORF">C7B64_19510</name>
</gene>
<reference evidence="2 3" key="2">
    <citation type="submission" date="2018-03" db="EMBL/GenBank/DDBJ databases">
        <title>The ancient ancestry and fast evolution of plastids.</title>
        <authorList>
            <person name="Moore K.R."/>
            <person name="Magnabosco C."/>
            <person name="Momper L."/>
            <person name="Gold D.A."/>
            <person name="Bosak T."/>
            <person name="Fournier G.P."/>
        </authorList>
    </citation>
    <scope>NUCLEOTIDE SEQUENCE [LARGE SCALE GENOMIC DNA]</scope>
    <source>
        <strain evidence="2 3">CCAP 1448/3</strain>
    </source>
</reference>
<evidence type="ECO:0000313" key="3">
    <source>
        <dbReference type="Proteomes" id="UP000238762"/>
    </source>
</evidence>
<keyword evidence="1" id="KW-1133">Transmembrane helix</keyword>
<dbReference type="OrthoDB" id="427758at2"/>
<dbReference type="AlphaFoldDB" id="A0A2T1BZ67"/>
<dbReference type="EMBL" id="PVWJ01000123">
    <property type="protein sequence ID" value="PSB01207.1"/>
    <property type="molecule type" value="Genomic_DNA"/>
</dbReference>
<evidence type="ECO:0000313" key="2">
    <source>
        <dbReference type="EMBL" id="PSB01207.1"/>
    </source>
</evidence>
<dbReference type="Pfam" id="PF09604">
    <property type="entry name" value="Potass_KdpF"/>
    <property type="match status" value="1"/>
</dbReference>
<proteinExistence type="predicted"/>
<name>A0A2T1BZ67_9CYAN</name>
<feature type="transmembrane region" description="Helical" evidence="1">
    <location>
        <begin position="62"/>
        <end position="84"/>
    </location>
</feature>
<dbReference type="Proteomes" id="UP000238762">
    <property type="component" value="Unassembled WGS sequence"/>
</dbReference>
<keyword evidence="1" id="KW-0812">Transmembrane</keyword>